<protein>
    <recommendedName>
        <fullName evidence="3">alcohol dehydrogenase</fullName>
        <ecNumber evidence="3">1.1.1.1</ecNumber>
    </recommendedName>
</protein>
<dbReference type="PANTHER" id="PTHR43880:SF12">
    <property type="entry name" value="ALCOHOL DEHYDROGENASE CLASS-3"/>
    <property type="match status" value="1"/>
</dbReference>
<dbReference type="GO" id="GO:0046294">
    <property type="term" value="P:formaldehyde catabolic process"/>
    <property type="evidence" value="ECO:0007669"/>
    <property type="project" value="TreeGrafter"/>
</dbReference>
<dbReference type="EC" id="1.1.1.1" evidence="3"/>
<comment type="catalytic activity">
    <reaction evidence="9">
        <text>a primary alcohol + NAD(+) = an aldehyde + NADH + H(+)</text>
        <dbReference type="Rhea" id="RHEA:10736"/>
        <dbReference type="ChEBI" id="CHEBI:15378"/>
        <dbReference type="ChEBI" id="CHEBI:15734"/>
        <dbReference type="ChEBI" id="CHEBI:17478"/>
        <dbReference type="ChEBI" id="CHEBI:57540"/>
        <dbReference type="ChEBI" id="CHEBI:57945"/>
        <dbReference type="EC" id="1.1.1.1"/>
    </reaction>
</comment>
<dbReference type="GO" id="GO:0008270">
    <property type="term" value="F:zinc ion binding"/>
    <property type="evidence" value="ECO:0007669"/>
    <property type="project" value="InterPro"/>
</dbReference>
<dbReference type="Gene3D" id="3.40.50.720">
    <property type="entry name" value="NAD(P)-binding Rossmann-like Domain"/>
    <property type="match status" value="1"/>
</dbReference>
<dbReference type="OrthoDB" id="334894at2"/>
<feature type="domain" description="Enoyl reductase (ER)" evidence="11">
    <location>
        <begin position="10"/>
        <end position="365"/>
    </location>
</feature>
<sequence length="376" mass="39700">MKTKGAILWGTDQQWSVEEIEVGDPVAGEVQIRMETAGMCHSDHHIVTGATPMPAFPVMGGHEGAGVVTKLGPNCPSDLAVGDHVILSFIPACGRCPACVAGNMALCDLGAGLLMGQAISDGTYRIQARGENVIPMCLLGTFAPYMTVHHTSVVRIDPTVPFEVACLVGCGVPTGFGSSTHVAQVQPGETVVIAGIGGVGLSALQGAVLSGASKVVAIDPNPWKLEQAQKFGATHTYESMAAAIMPLMDATEGRMAEKVILTMGEMHGDYVEEGLILTGKAGTLVVTSMGRMDAGDVKMNSFLLSMLQKTVKGCIFGGGNARQDAPRLLQLYKSGQLNLDDMVTRSYSLEEINQGYQDMLDGKNLRGIIRYTEADW</sequence>
<evidence type="ECO:0000256" key="5">
    <source>
        <dbReference type="ARBA" id="ARBA00022833"/>
    </source>
</evidence>
<evidence type="ECO:0000256" key="4">
    <source>
        <dbReference type="ARBA" id="ARBA00022723"/>
    </source>
</evidence>
<name>A0A1J0VP94_9NOCA</name>
<keyword evidence="4 10" id="KW-0479">Metal-binding</keyword>
<dbReference type="SUPFAM" id="SSF51735">
    <property type="entry name" value="NAD(P)-binding Rossmann-fold domains"/>
    <property type="match status" value="1"/>
</dbReference>
<evidence type="ECO:0000256" key="8">
    <source>
        <dbReference type="ARBA" id="ARBA00049164"/>
    </source>
</evidence>
<dbReference type="InterPro" id="IPR036291">
    <property type="entry name" value="NAD(P)-bd_dom_sf"/>
</dbReference>
<dbReference type="SMART" id="SM00829">
    <property type="entry name" value="PKS_ER"/>
    <property type="match status" value="1"/>
</dbReference>
<dbReference type="Pfam" id="PF08240">
    <property type="entry name" value="ADH_N"/>
    <property type="match status" value="1"/>
</dbReference>
<gene>
    <name evidence="12" type="ORF">BOX37_07575</name>
</gene>
<evidence type="ECO:0000256" key="1">
    <source>
        <dbReference type="ARBA" id="ARBA00001947"/>
    </source>
</evidence>
<comment type="cofactor">
    <cofactor evidence="1 10">
        <name>Zn(2+)</name>
        <dbReference type="ChEBI" id="CHEBI:29105"/>
    </cofactor>
</comment>
<dbReference type="RefSeq" id="WP_071927035.1">
    <property type="nucleotide sequence ID" value="NZ_CP018082.1"/>
</dbReference>
<dbReference type="KEGG" id="nsl:BOX37_07575"/>
<dbReference type="GO" id="GO:0004022">
    <property type="term" value="F:alcohol dehydrogenase (NAD+) activity"/>
    <property type="evidence" value="ECO:0007669"/>
    <property type="project" value="UniProtKB-EC"/>
</dbReference>
<dbReference type="GO" id="GO:0005829">
    <property type="term" value="C:cytosol"/>
    <property type="evidence" value="ECO:0007669"/>
    <property type="project" value="TreeGrafter"/>
</dbReference>
<dbReference type="GO" id="GO:0051903">
    <property type="term" value="F:S-(hydroxymethyl)glutathione dehydrogenase [NAD(P)+] activity"/>
    <property type="evidence" value="ECO:0007669"/>
    <property type="project" value="TreeGrafter"/>
</dbReference>
<dbReference type="InterPro" id="IPR002328">
    <property type="entry name" value="ADH_Zn_CS"/>
</dbReference>
<keyword evidence="5 10" id="KW-0862">Zinc</keyword>
<evidence type="ECO:0000256" key="3">
    <source>
        <dbReference type="ARBA" id="ARBA00013190"/>
    </source>
</evidence>
<accession>A0A1J0VP94</accession>
<keyword evidence="7" id="KW-0520">NAD</keyword>
<dbReference type="InterPro" id="IPR023921">
    <property type="entry name" value="ADH_Zn_actinomycetes"/>
</dbReference>
<evidence type="ECO:0000313" key="13">
    <source>
        <dbReference type="Proteomes" id="UP000183810"/>
    </source>
</evidence>
<dbReference type="SUPFAM" id="SSF50129">
    <property type="entry name" value="GroES-like"/>
    <property type="match status" value="2"/>
</dbReference>
<dbReference type="InterPro" id="IPR013149">
    <property type="entry name" value="ADH-like_C"/>
</dbReference>
<evidence type="ECO:0000256" key="9">
    <source>
        <dbReference type="ARBA" id="ARBA00049243"/>
    </source>
</evidence>
<evidence type="ECO:0000256" key="7">
    <source>
        <dbReference type="ARBA" id="ARBA00023027"/>
    </source>
</evidence>
<dbReference type="PANTHER" id="PTHR43880">
    <property type="entry name" value="ALCOHOL DEHYDROGENASE"/>
    <property type="match status" value="1"/>
</dbReference>
<organism evidence="12 13">
    <name type="scientific">Nocardia mangyaensis</name>
    <dbReference type="NCBI Taxonomy" id="2213200"/>
    <lineage>
        <taxon>Bacteria</taxon>
        <taxon>Bacillati</taxon>
        <taxon>Actinomycetota</taxon>
        <taxon>Actinomycetes</taxon>
        <taxon>Mycobacteriales</taxon>
        <taxon>Nocardiaceae</taxon>
        <taxon>Nocardia</taxon>
    </lineage>
</organism>
<comment type="catalytic activity">
    <reaction evidence="8">
        <text>a secondary alcohol + NAD(+) = a ketone + NADH + H(+)</text>
        <dbReference type="Rhea" id="RHEA:10740"/>
        <dbReference type="ChEBI" id="CHEBI:15378"/>
        <dbReference type="ChEBI" id="CHEBI:17087"/>
        <dbReference type="ChEBI" id="CHEBI:35681"/>
        <dbReference type="ChEBI" id="CHEBI:57540"/>
        <dbReference type="ChEBI" id="CHEBI:57945"/>
        <dbReference type="EC" id="1.1.1.1"/>
    </reaction>
</comment>
<dbReference type="Proteomes" id="UP000183810">
    <property type="component" value="Chromosome"/>
</dbReference>
<comment type="similarity">
    <text evidence="2 10">Belongs to the zinc-containing alcohol dehydrogenase family.</text>
</comment>
<dbReference type="NCBIfam" id="TIGR03989">
    <property type="entry name" value="Rxyl_3153"/>
    <property type="match status" value="1"/>
</dbReference>
<dbReference type="AlphaFoldDB" id="A0A1J0VP94"/>
<evidence type="ECO:0000313" key="12">
    <source>
        <dbReference type="EMBL" id="APE33853.1"/>
    </source>
</evidence>
<evidence type="ECO:0000256" key="6">
    <source>
        <dbReference type="ARBA" id="ARBA00023002"/>
    </source>
</evidence>
<evidence type="ECO:0000259" key="11">
    <source>
        <dbReference type="SMART" id="SM00829"/>
    </source>
</evidence>
<dbReference type="EMBL" id="CP018082">
    <property type="protein sequence ID" value="APE33853.1"/>
    <property type="molecule type" value="Genomic_DNA"/>
</dbReference>
<dbReference type="PROSITE" id="PS00059">
    <property type="entry name" value="ADH_ZINC"/>
    <property type="match status" value="1"/>
</dbReference>
<dbReference type="CDD" id="cd08279">
    <property type="entry name" value="Zn_ADH_class_III"/>
    <property type="match status" value="1"/>
</dbReference>
<dbReference type="InterPro" id="IPR020843">
    <property type="entry name" value="ER"/>
</dbReference>
<evidence type="ECO:0000256" key="2">
    <source>
        <dbReference type="ARBA" id="ARBA00008072"/>
    </source>
</evidence>
<reference evidence="12" key="1">
    <citation type="submission" date="2016-11" db="EMBL/GenBank/DDBJ databases">
        <authorList>
            <person name="Jaros S."/>
            <person name="Januszkiewicz K."/>
            <person name="Wedrychowicz H."/>
        </authorList>
    </citation>
    <scope>NUCLEOTIDE SEQUENCE [LARGE SCALE GENOMIC DNA]</scope>
    <source>
        <strain evidence="12">Y48</strain>
    </source>
</reference>
<dbReference type="Pfam" id="PF00107">
    <property type="entry name" value="ADH_zinc_N"/>
    <property type="match status" value="1"/>
</dbReference>
<keyword evidence="6" id="KW-0560">Oxidoreductase</keyword>
<dbReference type="InterPro" id="IPR013154">
    <property type="entry name" value="ADH-like_N"/>
</dbReference>
<proteinExistence type="inferred from homology"/>
<keyword evidence="13" id="KW-1185">Reference proteome</keyword>
<evidence type="ECO:0000256" key="10">
    <source>
        <dbReference type="RuleBase" id="RU361277"/>
    </source>
</evidence>
<dbReference type="InterPro" id="IPR011032">
    <property type="entry name" value="GroES-like_sf"/>
</dbReference>
<dbReference type="Gene3D" id="3.90.180.10">
    <property type="entry name" value="Medium-chain alcohol dehydrogenases, catalytic domain"/>
    <property type="match status" value="1"/>
</dbReference>